<sequence length="141" mass="15511">MSFQDAIRVCLQRKYADFSGRARRSEFWFFVLFSAIVSAVGGILDGIFGLRSGSYGGTGPIQGVLQLALLVPSLAVGARRLHDIGRSGWWQLIGLVPVVGWIVLLIFFVQDSHPANQHGPSPKNPGERHPQAPQEPPYPQY</sequence>
<evidence type="ECO:0000313" key="4">
    <source>
        <dbReference type="Proteomes" id="UP000677082"/>
    </source>
</evidence>
<feature type="transmembrane region" description="Helical" evidence="2">
    <location>
        <begin position="27"/>
        <end position="48"/>
    </location>
</feature>
<gene>
    <name evidence="3" type="ORF">Ato02nite_085990</name>
</gene>
<protein>
    <submittedName>
        <fullName evidence="3">Membrane protein</fullName>
    </submittedName>
</protein>
<dbReference type="PANTHER" id="PTHR34980">
    <property type="entry name" value="INNER MEMBRANE PROTEIN-RELATED-RELATED"/>
    <property type="match status" value="1"/>
</dbReference>
<dbReference type="RefSeq" id="WP_213012468.1">
    <property type="nucleotide sequence ID" value="NZ_BOQN01000128.1"/>
</dbReference>
<evidence type="ECO:0000256" key="1">
    <source>
        <dbReference type="SAM" id="MobiDB-lite"/>
    </source>
</evidence>
<evidence type="ECO:0000256" key="2">
    <source>
        <dbReference type="SAM" id="Phobius"/>
    </source>
</evidence>
<reference evidence="3 4" key="1">
    <citation type="submission" date="2021-03" db="EMBL/GenBank/DDBJ databases">
        <title>Whole genome shotgun sequence of Actinoplanes toevensis NBRC 105298.</title>
        <authorList>
            <person name="Komaki H."/>
            <person name="Tamura T."/>
        </authorList>
    </citation>
    <scope>NUCLEOTIDE SEQUENCE [LARGE SCALE GENOMIC DNA]</scope>
    <source>
        <strain evidence="3 4">NBRC 105298</strain>
    </source>
</reference>
<feature type="transmembrane region" description="Helical" evidence="2">
    <location>
        <begin position="89"/>
        <end position="109"/>
    </location>
</feature>
<dbReference type="Proteomes" id="UP000677082">
    <property type="component" value="Unassembled WGS sequence"/>
</dbReference>
<dbReference type="AlphaFoldDB" id="A0A919WAS9"/>
<dbReference type="GO" id="GO:0005886">
    <property type="term" value="C:plasma membrane"/>
    <property type="evidence" value="ECO:0007669"/>
    <property type="project" value="TreeGrafter"/>
</dbReference>
<dbReference type="InterPro" id="IPR008523">
    <property type="entry name" value="DUF805"/>
</dbReference>
<keyword evidence="2" id="KW-1133">Transmembrane helix</keyword>
<name>A0A919WAS9_9ACTN</name>
<feature type="region of interest" description="Disordered" evidence="1">
    <location>
        <begin position="116"/>
        <end position="141"/>
    </location>
</feature>
<dbReference type="PANTHER" id="PTHR34980:SF2">
    <property type="entry name" value="INNER MEMBRANE PROTEIN YHAH-RELATED"/>
    <property type="match status" value="1"/>
</dbReference>
<dbReference type="Pfam" id="PF05656">
    <property type="entry name" value="DUF805"/>
    <property type="match status" value="1"/>
</dbReference>
<keyword evidence="2" id="KW-0472">Membrane</keyword>
<keyword evidence="2" id="KW-0812">Transmembrane</keyword>
<dbReference type="EMBL" id="BOQN01000128">
    <property type="protein sequence ID" value="GIM96806.1"/>
    <property type="molecule type" value="Genomic_DNA"/>
</dbReference>
<accession>A0A919WAS9</accession>
<evidence type="ECO:0000313" key="3">
    <source>
        <dbReference type="EMBL" id="GIM96806.1"/>
    </source>
</evidence>
<keyword evidence="4" id="KW-1185">Reference proteome</keyword>
<organism evidence="3 4">
    <name type="scientific">Paractinoplanes toevensis</name>
    <dbReference type="NCBI Taxonomy" id="571911"/>
    <lineage>
        <taxon>Bacteria</taxon>
        <taxon>Bacillati</taxon>
        <taxon>Actinomycetota</taxon>
        <taxon>Actinomycetes</taxon>
        <taxon>Micromonosporales</taxon>
        <taxon>Micromonosporaceae</taxon>
        <taxon>Paractinoplanes</taxon>
    </lineage>
</organism>
<proteinExistence type="predicted"/>
<comment type="caution">
    <text evidence="3">The sequence shown here is derived from an EMBL/GenBank/DDBJ whole genome shotgun (WGS) entry which is preliminary data.</text>
</comment>
<feature type="transmembrane region" description="Helical" evidence="2">
    <location>
        <begin position="60"/>
        <end position="77"/>
    </location>
</feature>